<reference evidence="1" key="1">
    <citation type="submission" date="2021-06" db="EMBL/GenBank/DDBJ databases">
        <title>Parelaphostrongylus tenuis whole genome reference sequence.</title>
        <authorList>
            <person name="Garwood T.J."/>
            <person name="Larsen P.A."/>
            <person name="Fountain-Jones N.M."/>
            <person name="Garbe J.R."/>
            <person name="Macchietto M.G."/>
            <person name="Kania S.A."/>
            <person name="Gerhold R.W."/>
            <person name="Richards J.E."/>
            <person name="Wolf T.M."/>
        </authorList>
    </citation>
    <scope>NUCLEOTIDE SEQUENCE</scope>
    <source>
        <strain evidence="1">MNPRO001-30</strain>
        <tissue evidence="1">Meninges</tissue>
    </source>
</reference>
<comment type="caution">
    <text evidence="1">The sequence shown here is derived from an EMBL/GenBank/DDBJ whole genome shotgun (WGS) entry which is preliminary data.</text>
</comment>
<keyword evidence="2" id="KW-1185">Reference proteome</keyword>
<dbReference type="Proteomes" id="UP001196413">
    <property type="component" value="Unassembled WGS sequence"/>
</dbReference>
<proteinExistence type="predicted"/>
<sequence length="154" mass="17278">MKQKSGSENDETGCGAEWRMVKIRGFTVSCKLPMIGTQTHGAVDGERRNVFDRDDEQHEANALTLTNVQTSANISKLLRMGRRRTKQQLNSHLSDANGAMKEANWQLTLITSKQARTRIQTSTSTSLGNEKTYNMSIKDISGNIFQRTTKKCHC</sequence>
<protein>
    <submittedName>
        <fullName evidence="1">Uncharacterized protein</fullName>
    </submittedName>
</protein>
<accession>A0AAD5QW41</accession>
<organism evidence="1 2">
    <name type="scientific">Parelaphostrongylus tenuis</name>
    <name type="common">Meningeal worm</name>
    <dbReference type="NCBI Taxonomy" id="148309"/>
    <lineage>
        <taxon>Eukaryota</taxon>
        <taxon>Metazoa</taxon>
        <taxon>Ecdysozoa</taxon>
        <taxon>Nematoda</taxon>
        <taxon>Chromadorea</taxon>
        <taxon>Rhabditida</taxon>
        <taxon>Rhabditina</taxon>
        <taxon>Rhabditomorpha</taxon>
        <taxon>Strongyloidea</taxon>
        <taxon>Metastrongylidae</taxon>
        <taxon>Parelaphostrongylus</taxon>
    </lineage>
</organism>
<evidence type="ECO:0000313" key="1">
    <source>
        <dbReference type="EMBL" id="KAJ1364059.1"/>
    </source>
</evidence>
<gene>
    <name evidence="1" type="ORF">KIN20_024054</name>
</gene>
<evidence type="ECO:0000313" key="2">
    <source>
        <dbReference type="Proteomes" id="UP001196413"/>
    </source>
</evidence>
<dbReference type="AlphaFoldDB" id="A0AAD5QW41"/>
<dbReference type="EMBL" id="JAHQIW010004862">
    <property type="protein sequence ID" value="KAJ1364059.1"/>
    <property type="molecule type" value="Genomic_DNA"/>
</dbReference>
<name>A0AAD5QW41_PARTN</name>